<reference evidence="2 3" key="1">
    <citation type="submission" date="2016-10" db="EMBL/GenBank/DDBJ databases">
        <authorList>
            <person name="de Groot N.N."/>
        </authorList>
    </citation>
    <scope>NUCLEOTIDE SEQUENCE [LARGE SCALE GENOMIC DNA]</scope>
    <source>
        <strain evidence="2 3">DSM 44149</strain>
    </source>
</reference>
<sequence>MYHKLAVVGLAAFGLMSLCSPAQAEAASGCKAVPGAPFSSGRVVYADVSVRGCTHFLNPGWQAYLEWRNMLGGWTRKAEYTRTGDGSAQLAYSCTPGETETYRTTIRISKHNKPMSREVRITC</sequence>
<evidence type="ECO:0000256" key="1">
    <source>
        <dbReference type="SAM" id="SignalP"/>
    </source>
</evidence>
<evidence type="ECO:0008006" key="4">
    <source>
        <dbReference type="Google" id="ProtNLM"/>
    </source>
</evidence>
<gene>
    <name evidence="2" type="ORF">SAMN04489726_2985</name>
</gene>
<protein>
    <recommendedName>
        <fullName evidence="4">Ig-like domain-containing protein</fullName>
    </recommendedName>
</protein>
<dbReference type="RefSeq" id="WP_030429533.1">
    <property type="nucleotide sequence ID" value="NZ_JOEF01000007.1"/>
</dbReference>
<keyword evidence="1" id="KW-0732">Signal</keyword>
<keyword evidence="3" id="KW-1185">Reference proteome</keyword>
<name>A0A1G9VE74_ALLAB</name>
<dbReference type="EMBL" id="LT629701">
    <property type="protein sequence ID" value="SDM70406.1"/>
    <property type="molecule type" value="Genomic_DNA"/>
</dbReference>
<evidence type="ECO:0000313" key="2">
    <source>
        <dbReference type="EMBL" id="SDM70406.1"/>
    </source>
</evidence>
<feature type="chain" id="PRO_5009245707" description="Ig-like domain-containing protein" evidence="1">
    <location>
        <begin position="25"/>
        <end position="123"/>
    </location>
</feature>
<organism evidence="2 3">
    <name type="scientific">Allokutzneria albata</name>
    <name type="common">Kibdelosporangium albatum</name>
    <dbReference type="NCBI Taxonomy" id="211114"/>
    <lineage>
        <taxon>Bacteria</taxon>
        <taxon>Bacillati</taxon>
        <taxon>Actinomycetota</taxon>
        <taxon>Actinomycetes</taxon>
        <taxon>Pseudonocardiales</taxon>
        <taxon>Pseudonocardiaceae</taxon>
        <taxon>Allokutzneria</taxon>
    </lineage>
</organism>
<dbReference type="Proteomes" id="UP000183376">
    <property type="component" value="Chromosome I"/>
</dbReference>
<evidence type="ECO:0000313" key="3">
    <source>
        <dbReference type="Proteomes" id="UP000183376"/>
    </source>
</evidence>
<dbReference type="AlphaFoldDB" id="A0A1G9VE74"/>
<accession>A0A1G9VE74</accession>
<feature type="signal peptide" evidence="1">
    <location>
        <begin position="1"/>
        <end position="24"/>
    </location>
</feature>
<proteinExistence type="predicted"/>